<proteinExistence type="predicted"/>
<dbReference type="WBParaSite" id="SCUD_0000636801-mRNA-1">
    <property type="protein sequence ID" value="SCUD_0000636801-mRNA-1"/>
    <property type="gene ID" value="SCUD_0000636801"/>
</dbReference>
<organism evidence="5">
    <name type="scientific">Schistosoma curassoni</name>
    <dbReference type="NCBI Taxonomy" id="6186"/>
    <lineage>
        <taxon>Eukaryota</taxon>
        <taxon>Metazoa</taxon>
        <taxon>Spiralia</taxon>
        <taxon>Lophotrochozoa</taxon>
        <taxon>Platyhelminthes</taxon>
        <taxon>Trematoda</taxon>
        <taxon>Digenea</taxon>
        <taxon>Strigeidida</taxon>
        <taxon>Schistosomatoidea</taxon>
        <taxon>Schistosomatidae</taxon>
        <taxon>Schistosoma</taxon>
    </lineage>
</organism>
<protein>
    <submittedName>
        <fullName evidence="5">CCHC-type domain-containing protein</fullName>
    </submittedName>
</protein>
<evidence type="ECO:0000313" key="4">
    <source>
        <dbReference type="Proteomes" id="UP000279833"/>
    </source>
</evidence>
<reference evidence="3 4" key="2">
    <citation type="submission" date="2018-11" db="EMBL/GenBank/DDBJ databases">
        <authorList>
            <consortium name="Pathogen Informatics"/>
        </authorList>
    </citation>
    <scope>NUCLEOTIDE SEQUENCE [LARGE SCALE GENOMIC DNA]</scope>
    <source>
        <strain evidence="3">Dakar</strain>
        <strain evidence="4">Dakar, Senegal</strain>
    </source>
</reference>
<evidence type="ECO:0000313" key="3">
    <source>
        <dbReference type="EMBL" id="VDP03390.1"/>
    </source>
</evidence>
<feature type="domain" description="CCHC-type" evidence="2">
    <location>
        <begin position="153"/>
        <end position="166"/>
    </location>
</feature>
<gene>
    <name evidence="3" type="ORF">SCUD_LOCUS6369</name>
</gene>
<dbReference type="AlphaFoldDB" id="A0A183JUH7"/>
<dbReference type="GO" id="GO:0008270">
    <property type="term" value="F:zinc ion binding"/>
    <property type="evidence" value="ECO:0007669"/>
    <property type="project" value="UniProtKB-KW"/>
</dbReference>
<keyword evidence="4" id="KW-1185">Reference proteome</keyword>
<keyword evidence="1" id="KW-0862">Zinc</keyword>
<evidence type="ECO:0000256" key="1">
    <source>
        <dbReference type="PROSITE-ProRule" id="PRU00047"/>
    </source>
</evidence>
<dbReference type="EMBL" id="UZAK01013782">
    <property type="protein sequence ID" value="VDP03390.1"/>
    <property type="molecule type" value="Genomic_DNA"/>
</dbReference>
<evidence type="ECO:0000313" key="5">
    <source>
        <dbReference type="WBParaSite" id="SCUD_0000636801-mRNA-1"/>
    </source>
</evidence>
<keyword evidence="1" id="KW-0863">Zinc-finger</keyword>
<dbReference type="GO" id="GO:0003676">
    <property type="term" value="F:nucleic acid binding"/>
    <property type="evidence" value="ECO:0007669"/>
    <property type="project" value="InterPro"/>
</dbReference>
<accession>A0A183JUH7</accession>
<dbReference type="InterPro" id="IPR001878">
    <property type="entry name" value="Znf_CCHC"/>
</dbReference>
<name>A0A183JUH7_9TREM</name>
<keyword evidence="1" id="KW-0479">Metal-binding</keyword>
<dbReference type="PROSITE" id="PS50158">
    <property type="entry name" value="ZF_CCHC"/>
    <property type="match status" value="1"/>
</dbReference>
<dbReference type="Proteomes" id="UP000279833">
    <property type="component" value="Unassembled WGS sequence"/>
</dbReference>
<evidence type="ECO:0000259" key="2">
    <source>
        <dbReference type="PROSITE" id="PS50158"/>
    </source>
</evidence>
<sequence length="331" mass="37937">MEKLDIHSTSEAFEDYFERFEIWAMTKEDAEDVNVVAHLLTFIEKEAYSLLRTLDMPEKPISLPYTTLKELLLDYVKYTNFERNKGRFCKVIHEDIKNSTTLRHPNPVHTQGYADNSLRSCNAFHEDLHKYGQRLSCGKFHSFNSRKFRNSLCFNCGDIGHIQSVCNANVHLTATNIKSCNSDSTKSSIYSDDLSLSTIAIYSVESHSSPELNETQNSCETTVSNQSICQDSHVIVPNMAFPNDLHISYEIPCKSEKNRLNEHNYDQKPDVLLMDADFSNDSLLCNDILNKFHGNISKESNPDVKSSYITYLHNVFDFCEKLVQCEARVLN</sequence>
<reference evidence="5" key="1">
    <citation type="submission" date="2016-06" db="UniProtKB">
        <authorList>
            <consortium name="WormBaseParasite"/>
        </authorList>
    </citation>
    <scope>IDENTIFICATION</scope>
</reference>